<gene>
    <name evidence="1" type="ORF">RM425_04230</name>
</gene>
<dbReference type="EMBL" id="JAVREI010000001">
    <property type="protein sequence ID" value="MDT0275099.1"/>
    <property type="molecule type" value="Genomic_DNA"/>
</dbReference>
<proteinExistence type="predicted"/>
<accession>A0ABU2K4J5</accession>
<keyword evidence="2" id="KW-1185">Reference proteome</keyword>
<protein>
    <submittedName>
        <fullName evidence="1">Uncharacterized protein</fullName>
    </submittedName>
</protein>
<dbReference type="Proteomes" id="UP001183222">
    <property type="component" value="Unassembled WGS sequence"/>
</dbReference>
<evidence type="ECO:0000313" key="2">
    <source>
        <dbReference type="Proteomes" id="UP001183222"/>
    </source>
</evidence>
<evidence type="ECO:0000313" key="1">
    <source>
        <dbReference type="EMBL" id="MDT0275099.1"/>
    </source>
</evidence>
<comment type="caution">
    <text evidence="1">The sequence shown here is derived from an EMBL/GenBank/DDBJ whole genome shotgun (WGS) entry which is preliminary data.</text>
</comment>
<organism evidence="1 2">
    <name type="scientific">Blastococcus goldschmidtiae</name>
    <dbReference type="NCBI Taxonomy" id="3075546"/>
    <lineage>
        <taxon>Bacteria</taxon>
        <taxon>Bacillati</taxon>
        <taxon>Actinomycetota</taxon>
        <taxon>Actinomycetes</taxon>
        <taxon>Geodermatophilales</taxon>
        <taxon>Geodermatophilaceae</taxon>
        <taxon>Blastococcus</taxon>
    </lineage>
</organism>
<sequence length="166" mass="18040">MQVTAIHARPQQDWDAAVGRLLAEAAGAEARMASLLRILTGVDGPAAAAVLPRDVPAMVVVVEDLLPVLVGDRRLLDDFRRWVHAVARLCALRTTVVHAVWERRSEDGRSVMHPVWSSGDGRRHPMTAGELARTITAVARPLGPSSDDLLLRLDKAAPELAVLSRR</sequence>
<name>A0ABU2K4J5_9ACTN</name>
<dbReference type="RefSeq" id="WP_311343912.1">
    <property type="nucleotide sequence ID" value="NZ_JAVREI010000001.1"/>
</dbReference>
<reference evidence="2" key="1">
    <citation type="submission" date="2023-07" db="EMBL/GenBank/DDBJ databases">
        <title>30 novel species of actinomycetes from the DSMZ collection.</title>
        <authorList>
            <person name="Nouioui I."/>
        </authorList>
    </citation>
    <scope>NUCLEOTIDE SEQUENCE [LARGE SCALE GENOMIC DNA]</scope>
    <source>
        <strain evidence="2">DSM 46792</strain>
    </source>
</reference>